<proteinExistence type="predicted"/>
<reference evidence="2" key="1">
    <citation type="journal article" date="2014" name="Int. J. Syst. Evol. Microbiol.">
        <title>Complete genome sequence of Corynebacterium casei LMG S-19264T (=DSM 44701T), isolated from a smear-ripened cheese.</title>
        <authorList>
            <consortium name="US DOE Joint Genome Institute (JGI-PGF)"/>
            <person name="Walter F."/>
            <person name="Albersmeier A."/>
            <person name="Kalinowski J."/>
            <person name="Ruckert C."/>
        </authorList>
    </citation>
    <scope>NUCLEOTIDE SEQUENCE</scope>
    <source>
        <strain evidence="2">CGMCC 4.7201</strain>
    </source>
</reference>
<dbReference type="EMBL" id="BMMS01000006">
    <property type="protein sequence ID" value="GGO85032.1"/>
    <property type="molecule type" value="Genomic_DNA"/>
</dbReference>
<dbReference type="Proteomes" id="UP000641932">
    <property type="component" value="Unassembled WGS sequence"/>
</dbReference>
<feature type="region of interest" description="Disordered" evidence="1">
    <location>
        <begin position="151"/>
        <end position="174"/>
    </location>
</feature>
<evidence type="ECO:0000313" key="2">
    <source>
        <dbReference type="EMBL" id="GGO85032.1"/>
    </source>
</evidence>
<dbReference type="AlphaFoldDB" id="A0A917ZMM4"/>
<evidence type="ECO:0000256" key="1">
    <source>
        <dbReference type="SAM" id="MobiDB-lite"/>
    </source>
</evidence>
<dbReference type="RefSeq" id="WP_229698252.1">
    <property type="nucleotide sequence ID" value="NZ_BMMS01000006.1"/>
</dbReference>
<sequence>MSAQPPSGDPLLLVIDPAARAADGESVRVAKDVLSACAPVKIALPESTQELDRALAHRGRRRPVVIGDDRALHRVVQALHERRELSTAAVSLVPVGPLDSVPMARALGLPMQAAPAARAAMSGAERSLDLLVDDRGGVVLGAVEIGSCHLGGGGRTNGTRVNGSPGASTDGSSAGGGWWEYVGRGAISLARSLRVPLTTSQLPRLRVEADGVVLADLDRPVQRVAVSNACDSSPGGTDGHPDDGLVEVVVRRASGYGPVRVCARAVTVSGRDFSYAADAELTGPVRKRTWTVQPGAWRLTVPG</sequence>
<keyword evidence="2" id="KW-0418">Kinase</keyword>
<dbReference type="SUPFAM" id="SSF111331">
    <property type="entry name" value="NAD kinase/diacylglycerol kinase-like"/>
    <property type="match status" value="1"/>
</dbReference>
<dbReference type="InterPro" id="IPR016064">
    <property type="entry name" value="NAD/diacylglycerol_kinase_sf"/>
</dbReference>
<evidence type="ECO:0000313" key="3">
    <source>
        <dbReference type="Proteomes" id="UP000641932"/>
    </source>
</evidence>
<gene>
    <name evidence="2" type="ORF">GCM10012280_17880</name>
</gene>
<name>A0A917ZMM4_9ACTN</name>
<dbReference type="Gene3D" id="3.40.50.10330">
    <property type="entry name" value="Probable inorganic polyphosphate/atp-NAD kinase, domain 1"/>
    <property type="match status" value="1"/>
</dbReference>
<dbReference type="GO" id="GO:0016301">
    <property type="term" value="F:kinase activity"/>
    <property type="evidence" value="ECO:0007669"/>
    <property type="project" value="UniProtKB-KW"/>
</dbReference>
<keyword evidence="3" id="KW-1185">Reference proteome</keyword>
<accession>A0A917ZMM4</accession>
<keyword evidence="2" id="KW-0808">Transferase</keyword>
<comment type="caution">
    <text evidence="2">The sequence shown here is derived from an EMBL/GenBank/DDBJ whole genome shotgun (WGS) entry which is preliminary data.</text>
</comment>
<organism evidence="2 3">
    <name type="scientific">Wenjunlia tyrosinilytica</name>
    <dbReference type="NCBI Taxonomy" id="1544741"/>
    <lineage>
        <taxon>Bacteria</taxon>
        <taxon>Bacillati</taxon>
        <taxon>Actinomycetota</taxon>
        <taxon>Actinomycetes</taxon>
        <taxon>Kitasatosporales</taxon>
        <taxon>Streptomycetaceae</taxon>
        <taxon>Wenjunlia</taxon>
    </lineage>
</organism>
<dbReference type="InterPro" id="IPR017438">
    <property type="entry name" value="ATP-NAD_kinase_N"/>
</dbReference>
<feature type="compositionally biased region" description="Low complexity" evidence="1">
    <location>
        <begin position="157"/>
        <end position="172"/>
    </location>
</feature>
<protein>
    <submittedName>
        <fullName evidence="2">Diacylglycerol kinase</fullName>
    </submittedName>
</protein>
<reference evidence="2" key="2">
    <citation type="submission" date="2020-09" db="EMBL/GenBank/DDBJ databases">
        <authorList>
            <person name="Sun Q."/>
            <person name="Zhou Y."/>
        </authorList>
    </citation>
    <scope>NUCLEOTIDE SEQUENCE</scope>
    <source>
        <strain evidence="2">CGMCC 4.7201</strain>
    </source>
</reference>